<reference evidence="1 2" key="2">
    <citation type="journal article" date="2021" name="Microorganisms">
        <title>The Ever-Expanding Pseudomonas Genus: Description of 43 New Species and Partition of the Pseudomonas putida Group.</title>
        <authorList>
            <person name="Girard L."/>
            <person name="Lood C."/>
            <person name="Hofte M."/>
            <person name="Vandamme P."/>
            <person name="Rokni-Zadeh H."/>
            <person name="van Noort V."/>
            <person name="Lavigne R."/>
            <person name="De Mot R."/>
        </authorList>
    </citation>
    <scope>NUCLEOTIDE SEQUENCE [LARGE SCALE GENOMIC DNA]</scope>
    <source>
        <strain evidence="1 2">SWRI65</strain>
    </source>
</reference>
<reference evidence="1 2" key="1">
    <citation type="journal article" date="2020" name="Microorganisms">
        <title>Reliable Identification of Environmental Pseudomonas Isolates Using the rpoD Gene.</title>
        <authorList>
            <consortium name="The Broad Institute Genome Sequencing Platform"/>
            <person name="Girard L."/>
            <person name="Lood C."/>
            <person name="Rokni-Zadeh H."/>
            <person name="van Noort V."/>
            <person name="Lavigne R."/>
            <person name="De Mot R."/>
        </authorList>
    </citation>
    <scope>NUCLEOTIDE SEQUENCE [LARGE SCALE GENOMIC DNA]</scope>
    <source>
        <strain evidence="1 2">SWRI65</strain>
    </source>
</reference>
<gene>
    <name evidence="1" type="ORF">HU739_020340</name>
</gene>
<evidence type="ECO:0000313" key="2">
    <source>
        <dbReference type="Proteomes" id="UP000631521"/>
    </source>
</evidence>
<dbReference type="AlphaFoldDB" id="A0A9E6TG28"/>
<dbReference type="EMBL" id="CP077091">
    <property type="protein sequence ID" value="QXI16249.1"/>
    <property type="molecule type" value="Genomic_DNA"/>
</dbReference>
<dbReference type="Proteomes" id="UP000631521">
    <property type="component" value="Chromosome"/>
</dbReference>
<protein>
    <submittedName>
        <fullName evidence="1">Uncharacterized protein</fullName>
    </submittedName>
</protein>
<keyword evidence="2" id="KW-1185">Reference proteome</keyword>
<dbReference type="RefSeq" id="WP_186547143.1">
    <property type="nucleotide sequence ID" value="NZ_CP077091.1"/>
</dbReference>
<evidence type="ECO:0000313" key="1">
    <source>
        <dbReference type="EMBL" id="QXI16249.1"/>
    </source>
</evidence>
<proteinExistence type="predicted"/>
<accession>A0A9E6TG28</accession>
<sequence length="508" mass="56371">MTNQTENDLELPVLTVLEAKNNSTLAPCDVLSGATTRISFQGVNSRHVVRLVWAGPSEWVHEFTAQWKEDSQSFEVFVPAEVIGLSVGKTIDLSYTASLDGSVMRSKVLRLTVEYISPAQLPEPRLPEIVVEEGTKFLDMRRFAGNPRVQLAPWKFIAPGQRVWMRVVGQRDHPTHETLDLVTALEVTSEQVRNGLELTIDRAWLNGLDYKSALTVETFVTFDKSPNIDAAHELPRWTQLLITSDTDLLAPTVEQVSSGVLDPELVPEQALIIIAFNGMRLTDRITPQWCGTSGEGSPELASVNGSVEGIVKVAVGAAAVIANEGETVEVSYKLMRDGIERPSPITRVTVQKRRYVHLENFDEQEEKIVSVNHNHSFTLPNMSIKLVEGAGSAGVMRFSTTIKGLLEGRSFGMCLDAAIITPPQCIQFDFDADYERISFTWTYLHEKGVVTYFDADGAVLGRNEYLGFNKGGEVHRLIDFVAPAQSRIKSMQVLAEDYSFLDFFTMCG</sequence>
<name>A0A9E6TG28_9PSED</name>
<dbReference type="KEGG" id="phv:HU739_020340"/>
<organism evidence="1 2">
    <name type="scientific">Pseudomonas hamedanensis</name>
    <dbReference type="NCBI Taxonomy" id="2745504"/>
    <lineage>
        <taxon>Bacteria</taxon>
        <taxon>Pseudomonadati</taxon>
        <taxon>Pseudomonadota</taxon>
        <taxon>Gammaproteobacteria</taxon>
        <taxon>Pseudomonadales</taxon>
        <taxon>Pseudomonadaceae</taxon>
        <taxon>Pseudomonas</taxon>
    </lineage>
</organism>